<accession>A0A4R5QDN7</accession>
<evidence type="ECO:0000313" key="2">
    <source>
        <dbReference type="Proteomes" id="UP000295096"/>
    </source>
</evidence>
<name>A0A4R5QDN7_9PROT</name>
<dbReference type="OrthoDB" id="950695at2"/>
<protein>
    <recommendedName>
        <fullName evidence="3">ParB/Sulfiredoxin domain-containing protein</fullName>
    </recommendedName>
</protein>
<proteinExistence type="predicted"/>
<comment type="caution">
    <text evidence="1">The sequence shown here is derived from an EMBL/GenBank/DDBJ whole genome shotgun (WGS) entry which is preliminary data.</text>
</comment>
<dbReference type="Proteomes" id="UP000295096">
    <property type="component" value="Unassembled WGS sequence"/>
</dbReference>
<dbReference type="AlphaFoldDB" id="A0A4R5QDN7"/>
<reference evidence="1 2" key="1">
    <citation type="journal article" date="2016" name="J. Microbiol.">
        <title>Dankookia rubra gen. nov., sp. nov., an alphaproteobacterium isolated from sediment of a shallow stream.</title>
        <authorList>
            <person name="Kim W.H."/>
            <person name="Kim D.H."/>
            <person name="Kang K."/>
            <person name="Ahn T.Y."/>
        </authorList>
    </citation>
    <scope>NUCLEOTIDE SEQUENCE [LARGE SCALE GENOMIC DNA]</scope>
    <source>
        <strain evidence="1 2">JCM30602</strain>
    </source>
</reference>
<gene>
    <name evidence="1" type="ORF">E2C06_19000</name>
</gene>
<dbReference type="RefSeq" id="WP_133290191.1">
    <property type="nucleotide sequence ID" value="NZ_SMSJ01000027.1"/>
</dbReference>
<sequence>MTASMTFRQAGLTPAEAAAMLTRRRPVSRSNPAAIRSYAEAMRQGRWVLNGMPIILSRSGVLLDGLQRLEACMAAGVPFPTFIAENVADDVLHTIDQQRRRSFAGVLEARGIRHARAVQAMLAKLIHYDDGRLGRDGVAAPSWARMERALAANPDIAAAAAASLSEVDTTLPEPVRTPLLFMGRRAAPGAMAQLLAVVADPDRHPLTEPGVLLRHEIDRGREDGAARLAPGRLLALSILALNATGRGTALRRLAWTGGAPGRPADPYPRLEGYAGLGETRLPAAVPVPEAIPTQESGSALRWAIESIDPARAEAYLRHNTRNRRIVQAHVNAIARDIVAGRWMVNAQPICFAADGTLLNGQHRLMAVILADGAIEVPVIRGLEPAAQATYDLHAKRSPEFGPALESFGDRALVSAMANLLWRRELRPPGARHAKATAAEIRDIVCNHPRLLELRSFGRKMIDHGRASVMGYGAYVIERSDPVRGPDFLRALETGAELATGHPILALRRQLQRLRRDKVPQEDQLAALLGGWERYRGRAGR</sequence>
<dbReference type="EMBL" id="SMSJ01000027">
    <property type="protein sequence ID" value="TDH61066.1"/>
    <property type="molecule type" value="Genomic_DNA"/>
</dbReference>
<keyword evidence="2" id="KW-1185">Reference proteome</keyword>
<organism evidence="1 2">
    <name type="scientific">Dankookia rubra</name>
    <dbReference type="NCBI Taxonomy" id="1442381"/>
    <lineage>
        <taxon>Bacteria</taxon>
        <taxon>Pseudomonadati</taxon>
        <taxon>Pseudomonadota</taxon>
        <taxon>Alphaproteobacteria</taxon>
        <taxon>Acetobacterales</taxon>
        <taxon>Roseomonadaceae</taxon>
        <taxon>Dankookia</taxon>
    </lineage>
</organism>
<evidence type="ECO:0000313" key="1">
    <source>
        <dbReference type="EMBL" id="TDH61066.1"/>
    </source>
</evidence>
<evidence type="ECO:0008006" key="3">
    <source>
        <dbReference type="Google" id="ProtNLM"/>
    </source>
</evidence>